<evidence type="ECO:0000313" key="1">
    <source>
        <dbReference type="EMBL" id="KRK47751.1"/>
    </source>
</evidence>
<organism evidence="1 2">
    <name type="scientific">Secundilactobacillus kimchicus JCM 15530</name>
    <dbReference type="NCBI Taxonomy" id="1302272"/>
    <lineage>
        <taxon>Bacteria</taxon>
        <taxon>Bacillati</taxon>
        <taxon>Bacillota</taxon>
        <taxon>Bacilli</taxon>
        <taxon>Lactobacillales</taxon>
        <taxon>Lactobacillaceae</taxon>
        <taxon>Secundilactobacillus</taxon>
    </lineage>
</organism>
<protein>
    <recommendedName>
        <fullName evidence="3">DsrE family protein</fullName>
    </recommendedName>
</protein>
<dbReference type="Proteomes" id="UP000050911">
    <property type="component" value="Unassembled WGS sequence"/>
</dbReference>
<dbReference type="RefSeq" id="WP_054661157.1">
    <property type="nucleotide sequence ID" value="NZ_AZCX01000006.1"/>
</dbReference>
<reference evidence="1 2" key="1">
    <citation type="journal article" date="2015" name="Genome Announc.">
        <title>Expanding the biotechnology potential of lactobacilli through comparative genomics of 213 strains and associated genera.</title>
        <authorList>
            <person name="Sun Z."/>
            <person name="Harris H.M."/>
            <person name="McCann A."/>
            <person name="Guo C."/>
            <person name="Argimon S."/>
            <person name="Zhang W."/>
            <person name="Yang X."/>
            <person name="Jeffery I.B."/>
            <person name="Cooney J.C."/>
            <person name="Kagawa T.F."/>
            <person name="Liu W."/>
            <person name="Song Y."/>
            <person name="Salvetti E."/>
            <person name="Wrobel A."/>
            <person name="Rasinkangas P."/>
            <person name="Parkhill J."/>
            <person name="Rea M.C."/>
            <person name="O'Sullivan O."/>
            <person name="Ritari J."/>
            <person name="Douillard F.P."/>
            <person name="Paul Ross R."/>
            <person name="Yang R."/>
            <person name="Briner A.E."/>
            <person name="Felis G.E."/>
            <person name="de Vos W.M."/>
            <person name="Barrangou R."/>
            <person name="Klaenhammer T.R."/>
            <person name="Caufield P.W."/>
            <person name="Cui Y."/>
            <person name="Zhang H."/>
            <person name="O'Toole P.W."/>
        </authorList>
    </citation>
    <scope>NUCLEOTIDE SEQUENCE [LARGE SCALE GENOMIC DNA]</scope>
    <source>
        <strain evidence="1 2">JCM 15530</strain>
    </source>
</reference>
<gene>
    <name evidence="1" type="ORF">FC96_GL002237</name>
</gene>
<dbReference type="AlphaFoldDB" id="A0A0R1HY05"/>
<sequence length="115" mass="12714">METKILLHVDQLDRIGEMTSNLTNLLNYRANHPDDHLAVIVVLNGDAIMATLTPSFREQVATFLQAPDVAFHACHNSLNSHGINPNQLQSGVEVVEAGVVDLAIQQDRGFRYIKP</sequence>
<accession>A0A0R1HY05</accession>
<dbReference type="SUPFAM" id="SSF75169">
    <property type="entry name" value="DsrEFH-like"/>
    <property type="match status" value="1"/>
</dbReference>
<comment type="caution">
    <text evidence="1">The sequence shown here is derived from an EMBL/GenBank/DDBJ whole genome shotgun (WGS) entry which is preliminary data.</text>
</comment>
<dbReference type="InterPro" id="IPR003787">
    <property type="entry name" value="Sulphur_relay_DsrE/F-like"/>
</dbReference>
<dbReference type="Gene3D" id="3.40.1260.10">
    <property type="entry name" value="DsrEFH-like"/>
    <property type="match status" value="1"/>
</dbReference>
<keyword evidence="2" id="KW-1185">Reference proteome</keyword>
<dbReference type="EMBL" id="AZCX01000006">
    <property type="protein sequence ID" value="KRK47751.1"/>
    <property type="molecule type" value="Genomic_DNA"/>
</dbReference>
<dbReference type="InterPro" id="IPR027396">
    <property type="entry name" value="DsrEFH-like"/>
</dbReference>
<dbReference type="Pfam" id="PF02635">
    <property type="entry name" value="DsrE"/>
    <property type="match status" value="1"/>
</dbReference>
<proteinExistence type="predicted"/>
<dbReference type="PANTHER" id="PTHR37691:SF1">
    <property type="entry name" value="BLR3518 PROTEIN"/>
    <property type="match status" value="1"/>
</dbReference>
<dbReference type="STRING" id="1302272.FC96_GL002237"/>
<dbReference type="PANTHER" id="PTHR37691">
    <property type="entry name" value="BLR3518 PROTEIN"/>
    <property type="match status" value="1"/>
</dbReference>
<dbReference type="PATRIC" id="fig|1302272.5.peg.2286"/>
<name>A0A0R1HY05_9LACO</name>
<dbReference type="OrthoDB" id="6412948at2"/>
<evidence type="ECO:0008006" key="3">
    <source>
        <dbReference type="Google" id="ProtNLM"/>
    </source>
</evidence>
<evidence type="ECO:0000313" key="2">
    <source>
        <dbReference type="Proteomes" id="UP000050911"/>
    </source>
</evidence>